<dbReference type="InParanoid" id="B9TET0"/>
<organism evidence="1 2">
    <name type="scientific">Ricinus communis</name>
    <name type="common">Castor bean</name>
    <dbReference type="NCBI Taxonomy" id="3988"/>
    <lineage>
        <taxon>Eukaryota</taxon>
        <taxon>Viridiplantae</taxon>
        <taxon>Streptophyta</taxon>
        <taxon>Embryophyta</taxon>
        <taxon>Tracheophyta</taxon>
        <taxon>Spermatophyta</taxon>
        <taxon>Magnoliopsida</taxon>
        <taxon>eudicotyledons</taxon>
        <taxon>Gunneridae</taxon>
        <taxon>Pentapetalae</taxon>
        <taxon>rosids</taxon>
        <taxon>fabids</taxon>
        <taxon>Malpighiales</taxon>
        <taxon>Euphorbiaceae</taxon>
        <taxon>Acalyphoideae</taxon>
        <taxon>Acalypheae</taxon>
        <taxon>Ricinus</taxon>
    </lineage>
</organism>
<dbReference type="AlphaFoldDB" id="B9TET0"/>
<name>B9TET0_RICCO</name>
<dbReference type="EMBL" id="EQ979248">
    <property type="protein sequence ID" value="EEF25635.1"/>
    <property type="molecule type" value="Genomic_DNA"/>
</dbReference>
<reference evidence="2" key="1">
    <citation type="journal article" date="2010" name="Nat. Biotechnol.">
        <title>Draft genome sequence of the oilseed species Ricinus communis.</title>
        <authorList>
            <person name="Chan A.P."/>
            <person name="Crabtree J."/>
            <person name="Zhao Q."/>
            <person name="Lorenzi H."/>
            <person name="Orvis J."/>
            <person name="Puiu D."/>
            <person name="Melake-Berhan A."/>
            <person name="Jones K.M."/>
            <person name="Redman J."/>
            <person name="Chen G."/>
            <person name="Cahoon E.B."/>
            <person name="Gedil M."/>
            <person name="Stanke M."/>
            <person name="Haas B.J."/>
            <person name="Wortman J.R."/>
            <person name="Fraser-Liggett C.M."/>
            <person name="Ravel J."/>
            <person name="Rabinowicz P.D."/>
        </authorList>
    </citation>
    <scope>NUCLEOTIDE SEQUENCE [LARGE SCALE GENOMIC DNA]</scope>
    <source>
        <strain evidence="2">cv. Hale</strain>
    </source>
</reference>
<keyword evidence="2" id="KW-1185">Reference proteome</keyword>
<evidence type="ECO:0000313" key="1">
    <source>
        <dbReference type="EMBL" id="EEF25635.1"/>
    </source>
</evidence>
<sequence length="107" mass="13064">MSRTVRRNNQQAERSGLYDFVACESRYGGTYYRKQWLEPGTREFMLAWWDYHRDHGHGRFGVPRWFRARFNRKVRREEECALIQVLNRGEFDVVVKPRVRDAAYAWF</sequence>
<protein>
    <submittedName>
        <fullName evidence="1">Uncharacterized protein</fullName>
    </submittedName>
</protein>
<dbReference type="Proteomes" id="UP000008311">
    <property type="component" value="Unassembled WGS sequence"/>
</dbReference>
<evidence type="ECO:0000313" key="2">
    <source>
        <dbReference type="Proteomes" id="UP000008311"/>
    </source>
</evidence>
<accession>B9TET0</accession>
<proteinExistence type="predicted"/>
<gene>
    <name evidence="1" type="ORF">RCOM_1864330</name>
</gene>